<dbReference type="Proteomes" id="UP000308600">
    <property type="component" value="Unassembled WGS sequence"/>
</dbReference>
<sequence>MGTLFALQVEAKQTQIMSKYFSGFCGTGYVTNYPALIAKGVRRILPDPMITYALATTTPWLSVSPPAVALPFDILLYIFTSLQELYLKFTYNWIVVTQVCWKWRLVALESPGLWTHLSTDLSTAFATLVISRSLSVPLEVCIFEKVVHRLSRSQAAVKSPLKKVDILALEQMHRIRNLMIKRQIPTESAHLLRNPAPKLERFMDISRSAGSTAKAPGNLPPEVGRLVSITLSSTGTSRFPWTSFSSDSITDLRLRCRSKVDGLICALHKVPNLRHFTCFFDTKLRISDNLPTSLPNLQTLDLSGQACDLEWLLSLLTFSSQTSVALQLTGRLIAADIYLLLSQLQSTKRCAIEKISSFSLIHQSSDYRMAIHYKPDQKLKLSIINYIDMFNPPTKLKLPSLERLTFSWISSRECSLFDSLDDFPHLIELSIRGSALFEFVSHFTGTGSDSQTRILTALKRLTIWVAPSHPYSHARVDRNLLVEAMFNLSIILRDRSAQDLPLDELFIYEEGPTELMTGDEGLKPFFKAKYEKVVGRLVWPDQTSEYTDTTDKRCSAMTLY</sequence>
<protein>
    <submittedName>
        <fullName evidence="1">Uncharacterized protein</fullName>
    </submittedName>
</protein>
<dbReference type="EMBL" id="ML208394">
    <property type="protein sequence ID" value="TFK66778.1"/>
    <property type="molecule type" value="Genomic_DNA"/>
</dbReference>
<evidence type="ECO:0000313" key="2">
    <source>
        <dbReference type="Proteomes" id="UP000308600"/>
    </source>
</evidence>
<organism evidence="1 2">
    <name type="scientific">Pluteus cervinus</name>
    <dbReference type="NCBI Taxonomy" id="181527"/>
    <lineage>
        <taxon>Eukaryota</taxon>
        <taxon>Fungi</taxon>
        <taxon>Dikarya</taxon>
        <taxon>Basidiomycota</taxon>
        <taxon>Agaricomycotina</taxon>
        <taxon>Agaricomycetes</taxon>
        <taxon>Agaricomycetidae</taxon>
        <taxon>Agaricales</taxon>
        <taxon>Pluteineae</taxon>
        <taxon>Pluteaceae</taxon>
        <taxon>Pluteus</taxon>
    </lineage>
</organism>
<accession>A0ACD3AM41</accession>
<name>A0ACD3AM41_9AGAR</name>
<keyword evidence="2" id="KW-1185">Reference proteome</keyword>
<gene>
    <name evidence="1" type="ORF">BDN72DRAFT_880065</name>
</gene>
<reference evidence="1 2" key="1">
    <citation type="journal article" date="2019" name="Nat. Ecol. Evol.">
        <title>Megaphylogeny resolves global patterns of mushroom evolution.</title>
        <authorList>
            <person name="Varga T."/>
            <person name="Krizsan K."/>
            <person name="Foldi C."/>
            <person name="Dima B."/>
            <person name="Sanchez-Garcia M."/>
            <person name="Sanchez-Ramirez S."/>
            <person name="Szollosi G.J."/>
            <person name="Szarkandi J.G."/>
            <person name="Papp V."/>
            <person name="Albert L."/>
            <person name="Andreopoulos W."/>
            <person name="Angelini C."/>
            <person name="Antonin V."/>
            <person name="Barry K.W."/>
            <person name="Bougher N.L."/>
            <person name="Buchanan P."/>
            <person name="Buyck B."/>
            <person name="Bense V."/>
            <person name="Catcheside P."/>
            <person name="Chovatia M."/>
            <person name="Cooper J."/>
            <person name="Damon W."/>
            <person name="Desjardin D."/>
            <person name="Finy P."/>
            <person name="Geml J."/>
            <person name="Haridas S."/>
            <person name="Hughes K."/>
            <person name="Justo A."/>
            <person name="Karasinski D."/>
            <person name="Kautmanova I."/>
            <person name="Kiss B."/>
            <person name="Kocsube S."/>
            <person name="Kotiranta H."/>
            <person name="LaButti K.M."/>
            <person name="Lechner B.E."/>
            <person name="Liimatainen K."/>
            <person name="Lipzen A."/>
            <person name="Lukacs Z."/>
            <person name="Mihaltcheva S."/>
            <person name="Morgado L.N."/>
            <person name="Niskanen T."/>
            <person name="Noordeloos M.E."/>
            <person name="Ohm R.A."/>
            <person name="Ortiz-Santana B."/>
            <person name="Ovrebo C."/>
            <person name="Racz N."/>
            <person name="Riley R."/>
            <person name="Savchenko A."/>
            <person name="Shiryaev A."/>
            <person name="Soop K."/>
            <person name="Spirin V."/>
            <person name="Szebenyi C."/>
            <person name="Tomsovsky M."/>
            <person name="Tulloss R.E."/>
            <person name="Uehling J."/>
            <person name="Grigoriev I.V."/>
            <person name="Vagvolgyi C."/>
            <person name="Papp T."/>
            <person name="Martin F.M."/>
            <person name="Miettinen O."/>
            <person name="Hibbett D.S."/>
            <person name="Nagy L.G."/>
        </authorList>
    </citation>
    <scope>NUCLEOTIDE SEQUENCE [LARGE SCALE GENOMIC DNA]</scope>
    <source>
        <strain evidence="1 2">NL-1719</strain>
    </source>
</reference>
<evidence type="ECO:0000313" key="1">
    <source>
        <dbReference type="EMBL" id="TFK66778.1"/>
    </source>
</evidence>
<proteinExistence type="predicted"/>